<evidence type="ECO:0000313" key="6">
    <source>
        <dbReference type="EMBL" id="CAG8491276.1"/>
    </source>
</evidence>
<gene>
    <name evidence="6" type="ORF">ALEPTO_LOCUS2999</name>
</gene>
<keyword evidence="7" id="KW-1185">Reference proteome</keyword>
<evidence type="ECO:0000256" key="1">
    <source>
        <dbReference type="ARBA" id="ARBA00004123"/>
    </source>
</evidence>
<accession>A0A9N8WNT8</accession>
<dbReference type="OrthoDB" id="5577072at2759"/>
<evidence type="ECO:0000256" key="3">
    <source>
        <dbReference type="ARBA" id="ARBA00023242"/>
    </source>
</evidence>
<dbReference type="PANTHER" id="PTHR15818:SF2">
    <property type="entry name" value="G-PATCH DOMAIN AND KOW MOTIFS-CONTAINING PROTEIN"/>
    <property type="match status" value="1"/>
</dbReference>
<keyword evidence="3" id="KW-0539">Nucleus</keyword>
<dbReference type="InterPro" id="IPR045166">
    <property type="entry name" value="Spp2-like"/>
</dbReference>
<dbReference type="EMBL" id="CAJVPS010000509">
    <property type="protein sequence ID" value="CAG8491276.1"/>
    <property type="molecule type" value="Genomic_DNA"/>
</dbReference>
<dbReference type="PROSITE" id="PS50174">
    <property type="entry name" value="G_PATCH"/>
    <property type="match status" value="1"/>
</dbReference>
<dbReference type="GO" id="GO:0000398">
    <property type="term" value="P:mRNA splicing, via spliceosome"/>
    <property type="evidence" value="ECO:0007669"/>
    <property type="project" value="InterPro"/>
</dbReference>
<feature type="compositionally biased region" description="Polar residues" evidence="4">
    <location>
        <begin position="146"/>
        <end position="156"/>
    </location>
</feature>
<protein>
    <submittedName>
        <fullName evidence="6">7693_t:CDS:1</fullName>
    </submittedName>
</protein>
<dbReference type="InterPro" id="IPR026822">
    <property type="entry name" value="Spp2/MOS2_G-patch"/>
</dbReference>
<feature type="region of interest" description="Disordered" evidence="4">
    <location>
        <begin position="136"/>
        <end position="156"/>
    </location>
</feature>
<dbReference type="AlphaFoldDB" id="A0A9N8WNT8"/>
<comment type="caution">
    <text evidence="6">The sequence shown here is derived from an EMBL/GenBank/DDBJ whole genome shotgun (WGS) entry which is preliminary data.</text>
</comment>
<evidence type="ECO:0000256" key="2">
    <source>
        <dbReference type="ARBA" id="ARBA00008576"/>
    </source>
</evidence>
<comment type="similarity">
    <text evidence="2">Belongs to the SPP2 family.</text>
</comment>
<reference evidence="6" key="1">
    <citation type="submission" date="2021-06" db="EMBL/GenBank/DDBJ databases">
        <authorList>
            <person name="Kallberg Y."/>
            <person name="Tangrot J."/>
            <person name="Rosling A."/>
        </authorList>
    </citation>
    <scope>NUCLEOTIDE SEQUENCE</scope>
    <source>
        <strain evidence="6">FL130A</strain>
    </source>
</reference>
<dbReference type="Proteomes" id="UP000789508">
    <property type="component" value="Unassembled WGS sequence"/>
</dbReference>
<organism evidence="6 7">
    <name type="scientific">Ambispora leptoticha</name>
    <dbReference type="NCBI Taxonomy" id="144679"/>
    <lineage>
        <taxon>Eukaryota</taxon>
        <taxon>Fungi</taxon>
        <taxon>Fungi incertae sedis</taxon>
        <taxon>Mucoromycota</taxon>
        <taxon>Glomeromycotina</taxon>
        <taxon>Glomeromycetes</taxon>
        <taxon>Archaeosporales</taxon>
        <taxon>Ambisporaceae</taxon>
        <taxon>Ambispora</taxon>
    </lineage>
</organism>
<dbReference type="InterPro" id="IPR000467">
    <property type="entry name" value="G_patch_dom"/>
</dbReference>
<dbReference type="PANTHER" id="PTHR15818">
    <property type="entry name" value="G PATCH AND KOW-CONTAINING"/>
    <property type="match status" value="1"/>
</dbReference>
<evidence type="ECO:0000256" key="4">
    <source>
        <dbReference type="SAM" id="MobiDB-lite"/>
    </source>
</evidence>
<dbReference type="Pfam" id="PF12656">
    <property type="entry name" value="G-patch_2"/>
    <property type="match status" value="1"/>
</dbReference>
<dbReference type="GO" id="GO:0005681">
    <property type="term" value="C:spliceosomal complex"/>
    <property type="evidence" value="ECO:0007669"/>
    <property type="project" value="TreeGrafter"/>
</dbReference>
<evidence type="ECO:0000259" key="5">
    <source>
        <dbReference type="PROSITE" id="PS50174"/>
    </source>
</evidence>
<evidence type="ECO:0000313" key="7">
    <source>
        <dbReference type="Proteomes" id="UP000789508"/>
    </source>
</evidence>
<proteinExistence type="inferred from homology"/>
<feature type="domain" description="G-patch" evidence="5">
    <location>
        <begin position="272"/>
        <end position="319"/>
    </location>
</feature>
<dbReference type="SMART" id="SM00443">
    <property type="entry name" value="G_patch"/>
    <property type="match status" value="1"/>
</dbReference>
<comment type="subcellular location">
    <subcellularLocation>
        <location evidence="1">Nucleus</location>
    </subcellularLocation>
</comment>
<dbReference type="GO" id="GO:0003676">
    <property type="term" value="F:nucleic acid binding"/>
    <property type="evidence" value="ECO:0007669"/>
    <property type="project" value="InterPro"/>
</dbReference>
<name>A0A9N8WNT8_9GLOM</name>
<sequence>MDQTNSSIGSSSESTEIHKKTLFSMSFQSAGVKRLEKSGTFVSEKIKKRRVNVDIRNDELEHQEQISKRHVCAAAVKYAPTTARGIISVRSLTGTVFPTLFSPHIYSSQETSTLVIPPLSIPDWHERIRILAAQRQNKSNQEKQPEVNQPESTQSTVSYGLSLINGKKDIRVEDEEDVLDLEEKANHVEIKLSPPPPQDEDQKLRQLALNELMKAPDFEDLTEDSQNILVLPQKENNYTQETKVNADDAESFRRLIKDHPDEDKIDYGRVPIQEFGAALLRGMGWKPGMNIGKNQSNKAVKLYEPQHRPALLGLGASVLPTSKTQERRLEIQVLKKSNKQTHEVPVTIIPPTKNPEVQQARNQNQVDLDDIEIDVEVAAVIEQVLAAIANQNQVDLGDIEVTAVIEQVLAAIAVVITSWFRVLNVYVVIMVESANRASMASEASHEHTAVFVYFGTSNRVVKCSNSGAEPRSSNRMASRSLRMSLAEKQGIMFVLQPQ</sequence>